<dbReference type="SMART" id="SM00533">
    <property type="entry name" value="MUTSd"/>
    <property type="match status" value="1"/>
</dbReference>
<evidence type="ECO:0000313" key="10">
    <source>
        <dbReference type="Proteomes" id="UP001202328"/>
    </source>
</evidence>
<keyword evidence="6" id="KW-0234">DNA repair</keyword>
<sequence>MNRQKSILSYMQKKQEVQKSTIPSNANNFPCQSQKQNQTRFEQFGMGKNHLVEDDIVVVGTDTPPEKLPRKILPSNFKANHTDAAGAAGSSLFSSILHKFSREGHEKPNQRNQGDCGLFNSSSKNSRNDEGLFKQQTPAKNSQTTSIEAKLSDNNYGLGDLSDCGILDDFFGPETPANTRPLVPRFKRVKQDFMGFNDDDDNMKSKRVKVIEEESFNESKKSPMKTFEANISKYEWLNDKNVSGFSDLKAKLFEEEPVCESRKSTMKTFEVNKSNFEWLNDKNVSPFPDLKSKRLKFLEEEPTNERKKSTTKTFEANTSKFEWLNSSSIRDASGRRPSDPLYDKRTLYIPPDDMKKMSASQKQYWGVKCQYMDVLLFYKVGQFYELYELDAEIAHKELDWKLTFSGVGKCRQVGISEAGIDEAVRTLIGRGFKVGRVEQTETSEQAKARGRTAIIQRKLVQVVTPATTIDGNIGPDAVHLLALKEEQCDIENGLIVYGFAFVDCASLKFWVGSITDDASCAALGALLMQVAPKEVIYQSTGISKEAQKALNKYSSAGSAKLQLTPSPSDSDFIDASKVRQMIHFKGYFRGSLNSWSSALDGVIHRDITISALGGLVCHLSRLMLHDVLSNGEILPYQVYKGCLRMDGQTLVNLEIFTNNVDGGSTGTLYKYLDNCVTSSGKRLLRSWICHPLKDVGEINNRLNAVEELMKHSDITLVVTQCLRKLPDLERLLGRVKAIVRSSASLLLPLLGTKLVKQRIKAFGSLVKGLWIGLDLLMILQQKERDMSALLNYLVVPPLCGSNGLHEHLTQFEAAVDSDFPKFQDHHVSDCDAETLAVLIELFVEKAILWSQVIDALSCIDVLRSFAVTANSSCGSMCRPVLLPVNSGPMVSCQERGPTLSIKGLWHPYAFGETVGEVIPNDLHLGEDADRSCPRTLLLTGPNMGGKSTLLRSTCLAVILAQLGCFVPGETCILSPVDTIFTRLGATDRIMTGESTFFIECMETASVLRNATDDSLVILDELGRGTSTFDGYAIAYAVFRHLVEKVHCRLLFATHYHSLTKEFSSHPHVSLQHMACSFKPNTSKSLFKGDQELVFLYRLTSGACPESYGLQVALMAGIPERLVRAASRAGQVMKASVSENFKSSELRASFSTLHEQWLKTVLAIAKGAEEEWSSDEDSWDTLLCLWLEMKSLYKD</sequence>
<dbReference type="EMBL" id="JAJJMB010017752">
    <property type="protein sequence ID" value="KAI3835357.1"/>
    <property type="molecule type" value="Genomic_DNA"/>
</dbReference>
<evidence type="ECO:0000256" key="1">
    <source>
        <dbReference type="ARBA" id="ARBA00006271"/>
    </source>
</evidence>
<dbReference type="Gene3D" id="3.30.420.110">
    <property type="entry name" value="MutS, connector domain"/>
    <property type="match status" value="1"/>
</dbReference>
<keyword evidence="10" id="KW-1185">Reference proteome</keyword>
<protein>
    <recommendedName>
        <fullName evidence="6">DNA mismatch repair protein</fullName>
    </recommendedName>
</protein>
<dbReference type="Pfam" id="PF05188">
    <property type="entry name" value="MutS_II"/>
    <property type="match status" value="1"/>
</dbReference>
<gene>
    <name evidence="9" type="ORF">MKW98_020473</name>
</gene>
<dbReference type="GO" id="GO:0030983">
    <property type="term" value="F:mismatched DNA binding"/>
    <property type="evidence" value="ECO:0007669"/>
    <property type="project" value="UniProtKB-UniRule"/>
</dbReference>
<comment type="function">
    <text evidence="6">Component of the post-replicative DNA mismatch repair system (MMR).</text>
</comment>
<keyword evidence="3 6" id="KW-0227">DNA damage</keyword>
<evidence type="ECO:0000259" key="8">
    <source>
        <dbReference type="PROSITE" id="PS00486"/>
    </source>
</evidence>
<comment type="caution">
    <text evidence="9">The sequence shown here is derived from an EMBL/GenBank/DDBJ whole genome shotgun (WGS) entry which is preliminary data.</text>
</comment>
<dbReference type="GO" id="GO:0140664">
    <property type="term" value="F:ATP-dependent DNA damage sensor activity"/>
    <property type="evidence" value="ECO:0007669"/>
    <property type="project" value="InterPro"/>
</dbReference>
<comment type="similarity">
    <text evidence="1 6">Belongs to the DNA mismatch repair MutS family.</text>
</comment>
<dbReference type="InterPro" id="IPR007696">
    <property type="entry name" value="DNA_mismatch_repair_MutS_core"/>
</dbReference>
<dbReference type="Pfam" id="PF00488">
    <property type="entry name" value="MutS_V"/>
    <property type="match status" value="1"/>
</dbReference>
<dbReference type="InterPro" id="IPR036187">
    <property type="entry name" value="DNA_mismatch_repair_MutS_sf"/>
</dbReference>
<reference evidence="9" key="1">
    <citation type="submission" date="2022-04" db="EMBL/GenBank/DDBJ databases">
        <title>A functionally conserved STORR gene fusion in Papaver species that diverged 16.8 million years ago.</title>
        <authorList>
            <person name="Catania T."/>
        </authorList>
    </citation>
    <scope>NUCLEOTIDE SEQUENCE</scope>
    <source>
        <strain evidence="9">S-188037</strain>
    </source>
</reference>
<keyword evidence="4 6" id="KW-0067">ATP-binding</keyword>
<dbReference type="InterPro" id="IPR017261">
    <property type="entry name" value="DNA_mismatch_repair_MutS/MSH"/>
</dbReference>
<dbReference type="InterPro" id="IPR036678">
    <property type="entry name" value="MutS_con_dom_sf"/>
</dbReference>
<proteinExistence type="inferred from homology"/>
<name>A0AAD4RVV6_9MAGN</name>
<dbReference type="Gene3D" id="3.40.1170.10">
    <property type="entry name" value="DNA repair protein MutS, domain I"/>
    <property type="match status" value="1"/>
</dbReference>
<dbReference type="Proteomes" id="UP001202328">
    <property type="component" value="Unassembled WGS sequence"/>
</dbReference>
<dbReference type="InterPro" id="IPR007860">
    <property type="entry name" value="DNA_mmatch_repair_MutS_con_dom"/>
</dbReference>
<dbReference type="PROSITE" id="PS00486">
    <property type="entry name" value="DNA_MISMATCH_REPAIR_2"/>
    <property type="match status" value="1"/>
</dbReference>
<evidence type="ECO:0000256" key="4">
    <source>
        <dbReference type="ARBA" id="ARBA00022840"/>
    </source>
</evidence>
<keyword evidence="5 6" id="KW-0238">DNA-binding</keyword>
<dbReference type="PANTHER" id="PTHR11361:SF148">
    <property type="entry name" value="DNA MISMATCH REPAIR PROTEIN MSH6"/>
    <property type="match status" value="1"/>
</dbReference>
<dbReference type="SUPFAM" id="SSF53150">
    <property type="entry name" value="DNA repair protein MutS, domain II"/>
    <property type="match status" value="1"/>
</dbReference>
<feature type="region of interest" description="Disordered" evidence="7">
    <location>
        <begin position="103"/>
        <end position="146"/>
    </location>
</feature>
<dbReference type="SMART" id="SM00534">
    <property type="entry name" value="MUTSac"/>
    <property type="match status" value="1"/>
</dbReference>
<keyword evidence="2 6" id="KW-0547">Nucleotide-binding</keyword>
<dbReference type="GO" id="GO:0006298">
    <property type="term" value="P:mismatch repair"/>
    <property type="evidence" value="ECO:0007669"/>
    <property type="project" value="InterPro"/>
</dbReference>
<dbReference type="GO" id="GO:0032301">
    <property type="term" value="C:MutSalpha complex"/>
    <property type="evidence" value="ECO:0007669"/>
    <property type="project" value="TreeGrafter"/>
</dbReference>
<organism evidence="9 10">
    <name type="scientific">Papaver atlanticum</name>
    <dbReference type="NCBI Taxonomy" id="357466"/>
    <lineage>
        <taxon>Eukaryota</taxon>
        <taxon>Viridiplantae</taxon>
        <taxon>Streptophyta</taxon>
        <taxon>Embryophyta</taxon>
        <taxon>Tracheophyta</taxon>
        <taxon>Spermatophyta</taxon>
        <taxon>Magnoliopsida</taxon>
        <taxon>Ranunculales</taxon>
        <taxon>Papaveraceae</taxon>
        <taxon>Papaveroideae</taxon>
        <taxon>Papaver</taxon>
    </lineage>
</organism>
<dbReference type="InterPro" id="IPR027417">
    <property type="entry name" value="P-loop_NTPase"/>
</dbReference>
<dbReference type="Gene3D" id="1.10.1420.10">
    <property type="match status" value="1"/>
</dbReference>
<dbReference type="AlphaFoldDB" id="A0AAD4RVV6"/>
<dbReference type="SUPFAM" id="SSF52540">
    <property type="entry name" value="P-loop containing nucleoside triphosphate hydrolases"/>
    <property type="match status" value="1"/>
</dbReference>
<evidence type="ECO:0000313" key="9">
    <source>
        <dbReference type="EMBL" id="KAI3835357.1"/>
    </source>
</evidence>
<dbReference type="InterPro" id="IPR016151">
    <property type="entry name" value="DNA_mismatch_repair_MutS_N"/>
</dbReference>
<dbReference type="InterPro" id="IPR045076">
    <property type="entry name" value="MutS"/>
</dbReference>
<feature type="domain" description="DNA mismatch repair proteins mutS family" evidence="8">
    <location>
        <begin position="1014"/>
        <end position="1030"/>
    </location>
</feature>
<dbReference type="SUPFAM" id="SSF55271">
    <property type="entry name" value="DNA repair protein MutS, domain I"/>
    <property type="match status" value="1"/>
</dbReference>
<accession>A0AAD4RVV6</accession>
<feature type="compositionally biased region" description="Polar residues" evidence="7">
    <location>
        <begin position="134"/>
        <end position="146"/>
    </location>
</feature>
<dbReference type="Pfam" id="PF05192">
    <property type="entry name" value="MutS_III"/>
    <property type="match status" value="1"/>
</dbReference>
<dbReference type="FunFam" id="3.40.50.300:FF:001335">
    <property type="entry name" value="DNA mismatch repair protein"/>
    <property type="match status" value="1"/>
</dbReference>
<evidence type="ECO:0000256" key="3">
    <source>
        <dbReference type="ARBA" id="ARBA00022763"/>
    </source>
</evidence>
<dbReference type="PANTHER" id="PTHR11361">
    <property type="entry name" value="DNA MISMATCH REPAIR PROTEIN MUTS FAMILY MEMBER"/>
    <property type="match status" value="1"/>
</dbReference>
<evidence type="ECO:0000256" key="5">
    <source>
        <dbReference type="ARBA" id="ARBA00023125"/>
    </source>
</evidence>
<dbReference type="InterPro" id="IPR007695">
    <property type="entry name" value="DNA_mismatch_repair_MutS-lik_N"/>
</dbReference>
<dbReference type="CDD" id="cd03286">
    <property type="entry name" value="ABC_MSH6_euk"/>
    <property type="match status" value="1"/>
</dbReference>
<dbReference type="PIRSF" id="PIRSF037677">
    <property type="entry name" value="DNA_mis_repair_Msh6"/>
    <property type="match status" value="1"/>
</dbReference>
<evidence type="ECO:0000256" key="7">
    <source>
        <dbReference type="SAM" id="MobiDB-lite"/>
    </source>
</evidence>
<dbReference type="InterPro" id="IPR000432">
    <property type="entry name" value="DNA_mismatch_repair_MutS_C"/>
</dbReference>
<dbReference type="SUPFAM" id="SSF48334">
    <property type="entry name" value="DNA repair protein MutS, domain III"/>
    <property type="match status" value="1"/>
</dbReference>
<dbReference type="Pfam" id="PF01624">
    <property type="entry name" value="MutS_I"/>
    <property type="match status" value="1"/>
</dbReference>
<dbReference type="Gene3D" id="3.40.50.300">
    <property type="entry name" value="P-loop containing nucleotide triphosphate hydrolases"/>
    <property type="match status" value="1"/>
</dbReference>
<evidence type="ECO:0000256" key="2">
    <source>
        <dbReference type="ARBA" id="ARBA00022741"/>
    </source>
</evidence>
<dbReference type="GO" id="GO:0005524">
    <property type="term" value="F:ATP binding"/>
    <property type="evidence" value="ECO:0007669"/>
    <property type="project" value="UniProtKB-UniRule"/>
</dbReference>
<evidence type="ECO:0000256" key="6">
    <source>
        <dbReference type="PIRNR" id="PIRNR037677"/>
    </source>
</evidence>